<dbReference type="RefSeq" id="XP_014679845.1">
    <property type="nucleotide sequence ID" value="XM_014824359.1"/>
</dbReference>
<accession>A0ABM1F5X4</accession>
<gene>
    <name evidence="2" type="primary">LOC106819771</name>
</gene>
<reference evidence="2" key="1">
    <citation type="submission" date="2025-08" db="UniProtKB">
        <authorList>
            <consortium name="RefSeq"/>
        </authorList>
    </citation>
    <scope>IDENTIFICATION</scope>
</reference>
<name>A0ABM1F5X4_PRICU</name>
<evidence type="ECO:0000313" key="1">
    <source>
        <dbReference type="Proteomes" id="UP000695022"/>
    </source>
</evidence>
<keyword evidence="1" id="KW-1185">Reference proteome</keyword>
<protein>
    <submittedName>
        <fullName evidence="2">Uncharacterized protein LOC106819771</fullName>
    </submittedName>
</protein>
<proteinExistence type="predicted"/>
<organism evidence="1 2">
    <name type="scientific">Priapulus caudatus</name>
    <name type="common">Priapulid worm</name>
    <dbReference type="NCBI Taxonomy" id="37621"/>
    <lineage>
        <taxon>Eukaryota</taxon>
        <taxon>Metazoa</taxon>
        <taxon>Ecdysozoa</taxon>
        <taxon>Scalidophora</taxon>
        <taxon>Priapulida</taxon>
        <taxon>Priapulimorpha</taxon>
        <taxon>Priapulimorphida</taxon>
        <taxon>Priapulidae</taxon>
        <taxon>Priapulus</taxon>
    </lineage>
</organism>
<dbReference type="GeneID" id="106819771"/>
<evidence type="ECO:0000313" key="2">
    <source>
        <dbReference type="RefSeq" id="XP_014679845.1"/>
    </source>
</evidence>
<dbReference type="Proteomes" id="UP000695022">
    <property type="component" value="Unplaced"/>
</dbReference>
<sequence length="399" mass="45476">MQHKKLKMSRIRKDSRRKIRSTSRPLAAFEICEVERKVREVNPHDLELHVTTSVSGELHMQYGERLALWGWLTKTDGQDSRLSSILAQVIVVYATLLKLCFQRCAPGDRYSAFHLMWQAIFNRVLGYENITLGPAIDETIGLELKNVWWMNIGEYFNHPMTESHHDDMMAVVHSVASASLQHLSIVVKAVATSMEAEDMEVREQHEETEYGLFAVAGGCIQRIKQQLWKRPLRQRRATRPLLDILFACVKTKEQKQGASIPHGLALRDRGGLLIPQRVMLPWLRKVDRTVRTNASERGLTAHGRNLIKATVQQVFISKEIEDLFLAGAIYACQMKGVKPKTSLLKELHGMWLRKIVHARVNEFIVGHQLREADKQGLLLTSGGFTLRDELYSVASKVTV</sequence>